<comment type="caution">
    <text evidence="2">The sequence shown here is derived from an EMBL/GenBank/DDBJ whole genome shotgun (WGS) entry which is preliminary data.</text>
</comment>
<dbReference type="AlphaFoldDB" id="A0A9W6NZG9"/>
<proteinExistence type="predicted"/>
<evidence type="ECO:0000313" key="3">
    <source>
        <dbReference type="Proteomes" id="UP001143463"/>
    </source>
</evidence>
<dbReference type="InterPro" id="IPR056078">
    <property type="entry name" value="DUF7661"/>
</dbReference>
<evidence type="ECO:0000259" key="1">
    <source>
        <dbReference type="Pfam" id="PF24697"/>
    </source>
</evidence>
<sequence length="96" mass="10490">MDTPDGGRLRFDVYGRAVIEVERRDGRWVASYVGEGRRRPAEDVRLPPEAPAESLADHLDVLFHEYARPGTSVRRVGWHAADSAADSSTDSGPTGA</sequence>
<name>A0A9W6NZG9_9PSEU</name>
<accession>A0A9W6NZG9</accession>
<reference evidence="2" key="1">
    <citation type="journal article" date="2014" name="Int. J. Syst. Evol. Microbiol.">
        <title>Complete genome sequence of Corynebacterium casei LMG S-19264T (=DSM 44701T), isolated from a smear-ripened cheese.</title>
        <authorList>
            <consortium name="US DOE Joint Genome Institute (JGI-PGF)"/>
            <person name="Walter F."/>
            <person name="Albersmeier A."/>
            <person name="Kalinowski J."/>
            <person name="Ruckert C."/>
        </authorList>
    </citation>
    <scope>NUCLEOTIDE SEQUENCE</scope>
    <source>
        <strain evidence="2">VKM Ac-1069</strain>
    </source>
</reference>
<reference evidence="2" key="2">
    <citation type="submission" date="2023-01" db="EMBL/GenBank/DDBJ databases">
        <authorList>
            <person name="Sun Q."/>
            <person name="Evtushenko L."/>
        </authorList>
    </citation>
    <scope>NUCLEOTIDE SEQUENCE</scope>
    <source>
        <strain evidence="2">VKM Ac-1069</strain>
    </source>
</reference>
<dbReference type="RefSeq" id="WP_051738107.1">
    <property type="nucleotide sequence ID" value="NZ_BAAAUZ010000056.1"/>
</dbReference>
<dbReference type="EMBL" id="BSFQ01000041">
    <property type="protein sequence ID" value="GLL15074.1"/>
    <property type="molecule type" value="Genomic_DNA"/>
</dbReference>
<dbReference type="Proteomes" id="UP001143463">
    <property type="component" value="Unassembled WGS sequence"/>
</dbReference>
<gene>
    <name evidence="2" type="ORF">GCM10017577_62230</name>
</gene>
<evidence type="ECO:0000313" key="2">
    <source>
        <dbReference type="EMBL" id="GLL15074.1"/>
    </source>
</evidence>
<keyword evidence="3" id="KW-1185">Reference proteome</keyword>
<protein>
    <recommendedName>
        <fullName evidence="1">DUF7661 domain-containing protein</fullName>
    </recommendedName>
</protein>
<organism evidence="2 3">
    <name type="scientific">Pseudonocardia halophobica</name>
    <dbReference type="NCBI Taxonomy" id="29401"/>
    <lineage>
        <taxon>Bacteria</taxon>
        <taxon>Bacillati</taxon>
        <taxon>Actinomycetota</taxon>
        <taxon>Actinomycetes</taxon>
        <taxon>Pseudonocardiales</taxon>
        <taxon>Pseudonocardiaceae</taxon>
        <taxon>Pseudonocardia</taxon>
    </lineage>
</organism>
<dbReference type="Pfam" id="PF24697">
    <property type="entry name" value="DUF7661"/>
    <property type="match status" value="1"/>
</dbReference>
<feature type="domain" description="DUF7661" evidence="1">
    <location>
        <begin position="9"/>
        <end position="75"/>
    </location>
</feature>